<dbReference type="EMBL" id="CP095043">
    <property type="protein sequence ID" value="UOQ59145.1"/>
    <property type="molecule type" value="Genomic_DNA"/>
</dbReference>
<dbReference type="CDD" id="cd01300">
    <property type="entry name" value="YtcJ_like"/>
    <property type="match status" value="1"/>
</dbReference>
<dbReference type="InterPro" id="IPR033932">
    <property type="entry name" value="YtcJ-like"/>
</dbReference>
<dbReference type="SUPFAM" id="SSF51338">
    <property type="entry name" value="Composite domain of metallo-dependent hydrolases"/>
    <property type="match status" value="1"/>
</dbReference>
<organism evidence="2 3">
    <name type="scientific">Leucobacter rhizosphaerae</name>
    <dbReference type="NCBI Taxonomy" id="2932245"/>
    <lineage>
        <taxon>Bacteria</taxon>
        <taxon>Bacillati</taxon>
        <taxon>Actinomycetota</taxon>
        <taxon>Actinomycetes</taxon>
        <taxon>Micrococcales</taxon>
        <taxon>Microbacteriaceae</taxon>
        <taxon>Leucobacter</taxon>
    </lineage>
</organism>
<evidence type="ECO:0000313" key="3">
    <source>
        <dbReference type="Proteomes" id="UP000831775"/>
    </source>
</evidence>
<dbReference type="RefSeq" id="WP_244683993.1">
    <property type="nucleotide sequence ID" value="NZ_CP095043.1"/>
</dbReference>
<feature type="domain" description="Amidohydrolase 3" evidence="1">
    <location>
        <begin position="52"/>
        <end position="544"/>
    </location>
</feature>
<dbReference type="Proteomes" id="UP000831775">
    <property type="component" value="Chromosome"/>
</dbReference>
<name>A0ABY4FS99_9MICO</name>
<dbReference type="Gene3D" id="3.20.20.140">
    <property type="entry name" value="Metal-dependent hydrolases"/>
    <property type="match status" value="1"/>
</dbReference>
<dbReference type="InterPro" id="IPR032466">
    <property type="entry name" value="Metal_Hydrolase"/>
</dbReference>
<dbReference type="PANTHER" id="PTHR22642:SF20">
    <property type="entry name" value="AMIDOHYDROLASE 3 DOMAIN-CONTAINING PROTEIN"/>
    <property type="match status" value="1"/>
</dbReference>
<dbReference type="PANTHER" id="PTHR22642">
    <property type="entry name" value="IMIDAZOLONEPROPIONASE"/>
    <property type="match status" value="1"/>
</dbReference>
<dbReference type="Gene3D" id="3.10.310.70">
    <property type="match status" value="1"/>
</dbReference>
<gene>
    <name evidence="2" type="ORF">MUN76_08745</name>
</gene>
<protein>
    <submittedName>
        <fullName evidence="2">Amidohydrolase</fullName>
    </submittedName>
</protein>
<sequence length="553" mass="58784">MTARTTIYRNATVFTGEADATPKESFAVRGDRILAAGDLAPVRLAAGDDAVEVDLGGAFVSPGIIEGHAHMLMLGESLDKVQLRDCTSVAEVQERLAAARAAAPDAPRILGTSWLFDIFGDGERPTAAMLDAAVADVPVILDANDLHSVWVNSAALEAMGIDRDTPDPVGGEIVRDAEGAATGFLLETAAMKHAWGYLEAMATDADRDRFLENACTAYLETGVTGATEMSFGAADLAAYRRRLDRDGSLPFPVNAHWILTASGDLDTDLAEVAEVARIRDEIAEQYGDEWLRIAGVKFILDGVIDACTATMRAPYANGAMPGPIWEREFALPVAVAADAAGLQLALHAIGDEASTIALDMVQECIRVNGPRADRRARVEHLESVADDTIARMAALGVTASMQPVHCDPAVLDNWQAVLGDERAHTGFPWHKFRDAGVALALGTDAPTAPHEAPNNLFIAVTAKSVLDRDRAPYQPHRVFTPAEAVEALTLGTAFATRREHELGRIAAGFRANVVVWTANPLNDAPEALLDSAAALTLVDGRVAYSAEHDTMGA</sequence>
<proteinExistence type="predicted"/>
<dbReference type="Gene3D" id="2.30.40.10">
    <property type="entry name" value="Urease, subunit C, domain 1"/>
    <property type="match status" value="1"/>
</dbReference>
<dbReference type="InterPro" id="IPR011059">
    <property type="entry name" value="Metal-dep_hydrolase_composite"/>
</dbReference>
<keyword evidence="3" id="KW-1185">Reference proteome</keyword>
<reference evidence="2 3" key="1">
    <citation type="submission" date="2022-04" db="EMBL/GenBank/DDBJ databases">
        <title>Leucobacter sp. isolated from rhizosphere of onion.</title>
        <authorList>
            <person name="Won M."/>
            <person name="Lee C.-M."/>
            <person name="Woen H.-Y."/>
            <person name="Kwon S.-W."/>
        </authorList>
    </citation>
    <scope>NUCLEOTIDE SEQUENCE [LARGE SCALE GENOMIC DNA]</scope>
    <source>
        <strain evidence="2 3">H25R-14</strain>
    </source>
</reference>
<evidence type="ECO:0000313" key="2">
    <source>
        <dbReference type="EMBL" id="UOQ59145.1"/>
    </source>
</evidence>
<dbReference type="SUPFAM" id="SSF51556">
    <property type="entry name" value="Metallo-dependent hydrolases"/>
    <property type="match status" value="1"/>
</dbReference>
<dbReference type="InterPro" id="IPR013108">
    <property type="entry name" value="Amidohydro_3"/>
</dbReference>
<evidence type="ECO:0000259" key="1">
    <source>
        <dbReference type="Pfam" id="PF07969"/>
    </source>
</evidence>
<dbReference type="Pfam" id="PF07969">
    <property type="entry name" value="Amidohydro_3"/>
    <property type="match status" value="1"/>
</dbReference>
<accession>A0ABY4FS99</accession>